<dbReference type="PANTHER" id="PTHR33885">
    <property type="entry name" value="PHAGE SHOCK PROTEIN C"/>
    <property type="match status" value="1"/>
</dbReference>
<evidence type="ECO:0000256" key="4">
    <source>
        <dbReference type="ARBA" id="ARBA00022989"/>
    </source>
</evidence>
<accession>A0A559IHA1</accession>
<name>A0A559IHA1_9BACL</name>
<evidence type="ECO:0000256" key="8">
    <source>
        <dbReference type="SAM" id="Phobius"/>
    </source>
</evidence>
<dbReference type="OrthoDB" id="9815286at2"/>
<evidence type="ECO:0000256" key="6">
    <source>
        <dbReference type="SAM" id="Coils"/>
    </source>
</evidence>
<comment type="caution">
    <text evidence="10">The sequence shown here is derived from an EMBL/GenBank/DDBJ whole genome shotgun (WGS) entry which is preliminary data.</text>
</comment>
<proteinExistence type="predicted"/>
<evidence type="ECO:0000256" key="1">
    <source>
        <dbReference type="ARBA" id="ARBA00004162"/>
    </source>
</evidence>
<dbReference type="GO" id="GO:0005886">
    <property type="term" value="C:plasma membrane"/>
    <property type="evidence" value="ECO:0007669"/>
    <property type="project" value="UniProtKB-SubCell"/>
</dbReference>
<feature type="region of interest" description="Disordered" evidence="7">
    <location>
        <begin position="67"/>
        <end position="133"/>
    </location>
</feature>
<evidence type="ECO:0000256" key="2">
    <source>
        <dbReference type="ARBA" id="ARBA00022475"/>
    </source>
</evidence>
<protein>
    <submittedName>
        <fullName evidence="10">PspC domain-containing protein</fullName>
    </submittedName>
</protein>
<evidence type="ECO:0000256" key="3">
    <source>
        <dbReference type="ARBA" id="ARBA00022692"/>
    </source>
</evidence>
<evidence type="ECO:0000259" key="9">
    <source>
        <dbReference type="Pfam" id="PF04024"/>
    </source>
</evidence>
<evidence type="ECO:0000313" key="10">
    <source>
        <dbReference type="EMBL" id="TVX87047.1"/>
    </source>
</evidence>
<feature type="transmembrane region" description="Helical" evidence="8">
    <location>
        <begin position="31"/>
        <end position="58"/>
    </location>
</feature>
<keyword evidence="3 8" id="KW-0812">Transmembrane</keyword>
<dbReference type="InterPro" id="IPR052027">
    <property type="entry name" value="PspC"/>
</dbReference>
<dbReference type="AlphaFoldDB" id="A0A559IHA1"/>
<dbReference type="Proteomes" id="UP000318102">
    <property type="component" value="Unassembled WGS sequence"/>
</dbReference>
<feature type="domain" description="Phage shock protein PspC N-terminal" evidence="9">
    <location>
        <begin position="3"/>
        <end position="61"/>
    </location>
</feature>
<dbReference type="RefSeq" id="WP_144993751.1">
    <property type="nucleotide sequence ID" value="NZ_VNJK01000004.1"/>
</dbReference>
<gene>
    <name evidence="10" type="ORF">FPZ44_21315</name>
</gene>
<evidence type="ECO:0000256" key="5">
    <source>
        <dbReference type="ARBA" id="ARBA00023136"/>
    </source>
</evidence>
<reference evidence="10 11" key="1">
    <citation type="submission" date="2019-07" db="EMBL/GenBank/DDBJ databases">
        <authorList>
            <person name="Kim J."/>
        </authorList>
    </citation>
    <scope>NUCLEOTIDE SEQUENCE [LARGE SCALE GENOMIC DNA]</scope>
    <source>
        <strain evidence="10 11">N4</strain>
    </source>
</reference>
<sequence>MQKKFYRSARDSKLCGLCGGLSEYFGFDASFIRILFVLGVVFSGGTLLLAYFLVALVVPKEPKNPYGPYGNQGPHGYYEPNNYNNNNRTYTPGGDFSSGYGAQQPNGYRNGNEFAGQSYNQSNQSGMNRSSVDSMMEDIEKKAMKREIEQLKERLARYEKGDK</sequence>
<dbReference type="Pfam" id="PF04024">
    <property type="entry name" value="PspC"/>
    <property type="match status" value="1"/>
</dbReference>
<dbReference type="PANTHER" id="PTHR33885:SF3">
    <property type="entry name" value="PHAGE SHOCK PROTEIN C"/>
    <property type="match status" value="1"/>
</dbReference>
<comment type="subcellular location">
    <subcellularLocation>
        <location evidence="1">Cell membrane</location>
        <topology evidence="1">Single-pass membrane protein</topology>
    </subcellularLocation>
</comment>
<dbReference type="EMBL" id="VNJK01000004">
    <property type="protein sequence ID" value="TVX87047.1"/>
    <property type="molecule type" value="Genomic_DNA"/>
</dbReference>
<dbReference type="InterPro" id="IPR007168">
    <property type="entry name" value="Phageshock_PspC_N"/>
</dbReference>
<feature type="coiled-coil region" evidence="6">
    <location>
        <begin position="134"/>
        <end position="161"/>
    </location>
</feature>
<keyword evidence="5 8" id="KW-0472">Membrane</keyword>
<keyword evidence="6" id="KW-0175">Coiled coil</keyword>
<evidence type="ECO:0000313" key="11">
    <source>
        <dbReference type="Proteomes" id="UP000318102"/>
    </source>
</evidence>
<feature type="compositionally biased region" description="Polar residues" evidence="7">
    <location>
        <begin position="100"/>
        <end position="133"/>
    </location>
</feature>
<evidence type="ECO:0000256" key="7">
    <source>
        <dbReference type="SAM" id="MobiDB-lite"/>
    </source>
</evidence>
<keyword evidence="4 8" id="KW-1133">Transmembrane helix</keyword>
<keyword evidence="2" id="KW-1003">Cell membrane</keyword>
<keyword evidence="11" id="KW-1185">Reference proteome</keyword>
<organism evidence="10 11">
    <name type="scientific">Paenibacillus agilis</name>
    <dbReference type="NCBI Taxonomy" id="3020863"/>
    <lineage>
        <taxon>Bacteria</taxon>
        <taxon>Bacillati</taxon>
        <taxon>Bacillota</taxon>
        <taxon>Bacilli</taxon>
        <taxon>Bacillales</taxon>
        <taxon>Paenibacillaceae</taxon>
        <taxon>Paenibacillus</taxon>
    </lineage>
</organism>